<evidence type="ECO:0000313" key="2">
    <source>
        <dbReference type="Proteomes" id="UP000078529"/>
    </source>
</evidence>
<dbReference type="Pfam" id="PF09601">
    <property type="entry name" value="DUF2459"/>
    <property type="match status" value="1"/>
</dbReference>
<comment type="caution">
    <text evidence="1">The sequence shown here is derived from an EMBL/GenBank/DDBJ whole genome shotgun (WGS) entry which is preliminary data.</text>
</comment>
<dbReference type="AlphaFoldDB" id="A0A175RSI5"/>
<evidence type="ECO:0000313" key="1">
    <source>
        <dbReference type="EMBL" id="KTR06690.1"/>
    </source>
</evidence>
<keyword evidence="2" id="KW-1185">Reference proteome</keyword>
<reference evidence="1 2" key="1">
    <citation type="journal article" date="2016" name="Front. Microbiol.">
        <title>Genomic Resource of Rice Seed Associated Bacteria.</title>
        <authorList>
            <person name="Midha S."/>
            <person name="Bansal K."/>
            <person name="Sharma S."/>
            <person name="Kumar N."/>
            <person name="Patil P.P."/>
            <person name="Chaudhry V."/>
            <person name="Patil P.B."/>
        </authorList>
    </citation>
    <scope>NUCLEOTIDE SEQUENCE [LARGE SCALE GENOMIC DNA]</scope>
    <source>
        <strain evidence="1 2">NS365</strain>
    </source>
</reference>
<dbReference type="PATRIC" id="fig|401562.4.peg.847"/>
<dbReference type="NCBIfam" id="TIGR02117">
    <property type="entry name" value="chp_urease_rgn"/>
    <property type="match status" value="1"/>
</dbReference>
<sequence length="233" mass="25310">MRRWGRALFAAGVALAASLTGLALLALAIPRAPEVRFPPPEAGNERVVLLAANPIHTDILLPATPDVLARFAFLAGDGLPLDDPRVGAIAVGWGGRAFYTQTPEWRDLTVGALWHSFTYDRSVLHLSLAPALTGEEPGLRRLSLSEPAFQALLRFIDASFQRTPSGAPEILPGFSYGPYDRFYEARGGFNLLFGCNTWTAQALRQAGLTTSLWSPLPPLLLWGLDWHEAKVLG</sequence>
<dbReference type="Proteomes" id="UP000078529">
    <property type="component" value="Unassembled WGS sequence"/>
</dbReference>
<name>A0A175RSI5_9HYPH</name>
<evidence type="ECO:0008006" key="3">
    <source>
        <dbReference type="Google" id="ProtNLM"/>
    </source>
</evidence>
<dbReference type="InterPro" id="IPR011727">
    <property type="entry name" value="CHP02117"/>
</dbReference>
<gene>
    <name evidence="1" type="ORF">NS365_05980</name>
</gene>
<dbReference type="EMBL" id="LDQA01000015">
    <property type="protein sequence ID" value="KTR06690.1"/>
    <property type="molecule type" value="Genomic_DNA"/>
</dbReference>
<organism evidence="1 2">
    <name type="scientific">Aureimonas ureilytica</name>
    <dbReference type="NCBI Taxonomy" id="401562"/>
    <lineage>
        <taxon>Bacteria</taxon>
        <taxon>Pseudomonadati</taxon>
        <taxon>Pseudomonadota</taxon>
        <taxon>Alphaproteobacteria</taxon>
        <taxon>Hyphomicrobiales</taxon>
        <taxon>Aurantimonadaceae</taxon>
        <taxon>Aureimonas</taxon>
    </lineage>
</organism>
<accession>A0A175RSI5</accession>
<protein>
    <recommendedName>
        <fullName evidence="3">Urease-associated protein</fullName>
    </recommendedName>
</protein>
<proteinExistence type="predicted"/>